<gene>
    <name evidence="2" type="ORF">ARALYDRAFT_667810</name>
</gene>
<dbReference type="AlphaFoldDB" id="D7LIY3"/>
<protein>
    <submittedName>
        <fullName evidence="2">Predicted protein</fullName>
    </submittedName>
</protein>
<evidence type="ECO:0000313" key="2">
    <source>
        <dbReference type="EMBL" id="EFH55056.1"/>
    </source>
</evidence>
<dbReference type="EMBL" id="GL348716">
    <property type="protein sequence ID" value="EFH55056.1"/>
    <property type="molecule type" value="Genomic_DNA"/>
</dbReference>
<evidence type="ECO:0000313" key="3">
    <source>
        <dbReference type="Proteomes" id="UP000008694"/>
    </source>
</evidence>
<sequence>MSALTQMLEGDLAHVRSRFVEGSSTSESMDDKIVTVNRRLCDVDEVTMAELLVGLRRSTQVEIKPRASMATNRSLTRTVQEQGSISLQTFGHKAPPHRCN</sequence>
<accession>D7LIY3</accession>
<feature type="compositionally biased region" description="Polar residues" evidence="1">
    <location>
        <begin position="72"/>
        <end position="89"/>
    </location>
</feature>
<feature type="region of interest" description="Disordered" evidence="1">
    <location>
        <begin position="72"/>
        <end position="100"/>
    </location>
</feature>
<dbReference type="HOGENOM" id="CLU_2309907_0_0_1"/>
<name>D7LIY3_ARALL</name>
<organism evidence="3">
    <name type="scientific">Arabidopsis lyrata subsp. lyrata</name>
    <name type="common">Lyre-leaved rock-cress</name>
    <dbReference type="NCBI Taxonomy" id="81972"/>
    <lineage>
        <taxon>Eukaryota</taxon>
        <taxon>Viridiplantae</taxon>
        <taxon>Streptophyta</taxon>
        <taxon>Embryophyta</taxon>
        <taxon>Tracheophyta</taxon>
        <taxon>Spermatophyta</taxon>
        <taxon>Magnoliopsida</taxon>
        <taxon>eudicotyledons</taxon>
        <taxon>Gunneridae</taxon>
        <taxon>Pentapetalae</taxon>
        <taxon>rosids</taxon>
        <taxon>malvids</taxon>
        <taxon>Brassicales</taxon>
        <taxon>Brassicaceae</taxon>
        <taxon>Camelineae</taxon>
        <taxon>Arabidopsis</taxon>
    </lineage>
</organism>
<proteinExistence type="predicted"/>
<dbReference type="Gramene" id="Al_scaffold_0004_529">
    <property type="protein sequence ID" value="Al_scaffold_0004_529"/>
    <property type="gene ID" value="Al_scaffold_0004_529"/>
</dbReference>
<evidence type="ECO:0000256" key="1">
    <source>
        <dbReference type="SAM" id="MobiDB-lite"/>
    </source>
</evidence>
<keyword evidence="3" id="KW-1185">Reference proteome</keyword>
<reference evidence="3" key="1">
    <citation type="journal article" date="2011" name="Nat. Genet.">
        <title>The Arabidopsis lyrata genome sequence and the basis of rapid genome size change.</title>
        <authorList>
            <person name="Hu T.T."/>
            <person name="Pattyn P."/>
            <person name="Bakker E.G."/>
            <person name="Cao J."/>
            <person name="Cheng J.-F."/>
            <person name="Clark R.M."/>
            <person name="Fahlgren N."/>
            <person name="Fawcett J.A."/>
            <person name="Grimwood J."/>
            <person name="Gundlach H."/>
            <person name="Haberer G."/>
            <person name="Hollister J.D."/>
            <person name="Ossowski S."/>
            <person name="Ottilar R.P."/>
            <person name="Salamov A.A."/>
            <person name="Schneeberger K."/>
            <person name="Spannagl M."/>
            <person name="Wang X."/>
            <person name="Yang L."/>
            <person name="Nasrallah M.E."/>
            <person name="Bergelson J."/>
            <person name="Carrington J.C."/>
            <person name="Gaut B.S."/>
            <person name="Schmutz J."/>
            <person name="Mayer K.F.X."/>
            <person name="Van de Peer Y."/>
            <person name="Grigoriev I.V."/>
            <person name="Nordborg M."/>
            <person name="Weigel D."/>
            <person name="Guo Y.-L."/>
        </authorList>
    </citation>
    <scope>NUCLEOTIDE SEQUENCE [LARGE SCALE GENOMIC DNA]</scope>
    <source>
        <strain evidence="3">cv. MN47</strain>
    </source>
</reference>
<dbReference type="Proteomes" id="UP000008694">
    <property type="component" value="Unassembled WGS sequence"/>
</dbReference>